<keyword evidence="2" id="KW-0411">Iron-sulfur</keyword>
<gene>
    <name evidence="5" type="ORF">SAMN05216554_2821</name>
</gene>
<dbReference type="InterPro" id="IPR005163">
    <property type="entry name" value="Tri_helical_YiiM-like"/>
</dbReference>
<dbReference type="Pfam" id="PF03475">
    <property type="entry name" value="YiiM_3-alpha"/>
    <property type="match status" value="1"/>
</dbReference>
<dbReference type="CDD" id="cd06184">
    <property type="entry name" value="flavohem_like_fad_nad_binding"/>
    <property type="match status" value="1"/>
</dbReference>
<dbReference type="OrthoDB" id="9801223at2"/>
<dbReference type="CDD" id="cd00207">
    <property type="entry name" value="fer2"/>
    <property type="match status" value="1"/>
</dbReference>
<dbReference type="PRINTS" id="PR00409">
    <property type="entry name" value="PHDIOXRDTASE"/>
</dbReference>
<dbReference type="Pfam" id="PF00175">
    <property type="entry name" value="NAD_binding_1"/>
    <property type="match status" value="1"/>
</dbReference>
<dbReference type="InterPro" id="IPR011037">
    <property type="entry name" value="Pyrv_Knase-like_insert_dom_sf"/>
</dbReference>
<dbReference type="Gene3D" id="2.40.33.20">
    <property type="entry name" value="PK beta-barrel domain-like"/>
    <property type="match status" value="1"/>
</dbReference>
<dbReference type="PROSITE" id="PS51384">
    <property type="entry name" value="FAD_FR"/>
    <property type="match status" value="1"/>
</dbReference>
<keyword evidence="1" id="KW-0001">2Fe-2S</keyword>
<dbReference type="InterPro" id="IPR001041">
    <property type="entry name" value="2Fe-2S_ferredoxin-type"/>
</dbReference>
<dbReference type="SUPFAM" id="SSF50800">
    <property type="entry name" value="PK beta-barrel domain-like"/>
    <property type="match status" value="1"/>
</dbReference>
<dbReference type="Gene3D" id="3.40.50.80">
    <property type="entry name" value="Nucleotide-binding domain of ferredoxin-NADP reductase (FNR) module"/>
    <property type="match status" value="1"/>
</dbReference>
<dbReference type="PANTHER" id="PTHR30212">
    <property type="entry name" value="PROTEIN YIIM"/>
    <property type="match status" value="1"/>
</dbReference>
<evidence type="ECO:0000256" key="2">
    <source>
        <dbReference type="ARBA" id="ARBA00023014"/>
    </source>
</evidence>
<dbReference type="InterPro" id="IPR036010">
    <property type="entry name" value="2Fe-2S_ferredoxin-like_sf"/>
</dbReference>
<evidence type="ECO:0000313" key="6">
    <source>
        <dbReference type="Proteomes" id="UP000198891"/>
    </source>
</evidence>
<feature type="domain" description="MOSC" evidence="3">
    <location>
        <begin position="29"/>
        <end position="164"/>
    </location>
</feature>
<dbReference type="SUPFAM" id="SSF52343">
    <property type="entry name" value="Ferredoxin reductase-like, C-terminal NADP-linked domain"/>
    <property type="match status" value="1"/>
</dbReference>
<evidence type="ECO:0000259" key="3">
    <source>
        <dbReference type="PROSITE" id="PS51340"/>
    </source>
</evidence>
<dbReference type="AlphaFoldDB" id="A0A1H3RIU8"/>
<keyword evidence="1" id="KW-0408">Iron</keyword>
<evidence type="ECO:0000256" key="1">
    <source>
        <dbReference type="ARBA" id="ARBA00022714"/>
    </source>
</evidence>
<dbReference type="InterPro" id="IPR052353">
    <property type="entry name" value="Benzoxazolinone_Detox_Enz"/>
</dbReference>
<dbReference type="Proteomes" id="UP000198891">
    <property type="component" value="Unassembled WGS sequence"/>
</dbReference>
<evidence type="ECO:0000313" key="5">
    <source>
        <dbReference type="EMBL" id="SDZ25141.1"/>
    </source>
</evidence>
<organism evidence="5 6">
    <name type="scientific">Herbiconiux ginsengi</name>
    <dbReference type="NCBI Taxonomy" id="381665"/>
    <lineage>
        <taxon>Bacteria</taxon>
        <taxon>Bacillati</taxon>
        <taxon>Actinomycetota</taxon>
        <taxon>Actinomycetes</taxon>
        <taxon>Micrococcales</taxon>
        <taxon>Microbacteriaceae</taxon>
        <taxon>Herbiconiux</taxon>
    </lineage>
</organism>
<sequence length="577" mass="61837">MSTLLSLNVGLPQDVPWQGETVHTGIDKAPVDGARMVRRLNVDGDGQGDLAGHGGEQRAVFVYQKQSYEHWAEFLGRDDLTPGAFGENFTVDGMPDDEVCIGDRYRIGDAEFEVTQPRVTCFRVGLRLNDTRMPALLVGHRRPGFYFRVITEGEVRAGDTIVKTRTGPHGLTVAQTDALLYLPDRSEDDLRKAVDIPALSPGWQQSFHDLLGTDLATATVIGPAVGAKPGWKGFRPMTVSRTVAETPVTTSVYLTADGGAAVTAPLPGQYLTLRVSLPDGSTAVRSYSISGMPDPATYRITVKREDHGQISRYLHDRLTVGASLDVAAPRGEFVLRDGAEPVLLVSAGVGVTPVIAMLRGLAEAGSAREIWWIQADRSPDDLVFAHEAAGYLKRLPNERAVTFYTRSPLRLAGSVAGRPTEQRLRELGVPVGADAYVCGPAGFIAAMTTALGDLGLDPGRIHSELFTTLAPFEPGVVAHDRVPPHQPAGDPGTGPAITFARSGLTVRWRNTDTSLLGLAEASDVPTRFSCRSGVCHTCVTPLIAGDVRYDPDPLELPPEGQVLVCCAQPTADLVLDA</sequence>
<dbReference type="GO" id="GO:0051537">
    <property type="term" value="F:2 iron, 2 sulfur cluster binding"/>
    <property type="evidence" value="ECO:0007669"/>
    <property type="project" value="UniProtKB-KW"/>
</dbReference>
<dbReference type="STRING" id="381665.SAMN05216554_2821"/>
<feature type="domain" description="FAD-binding FR-type" evidence="4">
    <location>
        <begin position="232"/>
        <end position="336"/>
    </location>
</feature>
<dbReference type="EMBL" id="FNPZ01000003">
    <property type="protein sequence ID" value="SDZ25141.1"/>
    <property type="molecule type" value="Genomic_DNA"/>
</dbReference>
<evidence type="ECO:0000259" key="4">
    <source>
        <dbReference type="PROSITE" id="PS51384"/>
    </source>
</evidence>
<keyword evidence="6" id="KW-1185">Reference proteome</keyword>
<dbReference type="InterPro" id="IPR017927">
    <property type="entry name" value="FAD-bd_FR_type"/>
</dbReference>
<accession>A0A1H3RIU8</accession>
<dbReference type="Gene3D" id="2.40.30.10">
    <property type="entry name" value="Translation factors"/>
    <property type="match status" value="1"/>
</dbReference>
<protein>
    <submittedName>
        <fullName evidence="5">Ferredoxin-NADP reductase</fullName>
    </submittedName>
</protein>
<dbReference type="InterPro" id="IPR039261">
    <property type="entry name" value="FNR_nucleotide-bd"/>
</dbReference>
<proteinExistence type="predicted"/>
<dbReference type="Pfam" id="PF03473">
    <property type="entry name" value="MOSC"/>
    <property type="match status" value="1"/>
</dbReference>
<dbReference type="Gene3D" id="3.10.20.30">
    <property type="match status" value="1"/>
</dbReference>
<dbReference type="SUPFAM" id="SSF63380">
    <property type="entry name" value="Riboflavin synthase domain-like"/>
    <property type="match status" value="1"/>
</dbReference>
<keyword evidence="1" id="KW-0479">Metal-binding</keyword>
<dbReference type="RefSeq" id="WP_092554897.1">
    <property type="nucleotide sequence ID" value="NZ_FNPZ01000003.1"/>
</dbReference>
<dbReference type="PROSITE" id="PS51340">
    <property type="entry name" value="MOSC"/>
    <property type="match status" value="1"/>
</dbReference>
<dbReference type="Pfam" id="PF00111">
    <property type="entry name" value="Fer2"/>
    <property type="match status" value="1"/>
</dbReference>
<dbReference type="PANTHER" id="PTHR30212:SF2">
    <property type="entry name" value="PROTEIN YIIM"/>
    <property type="match status" value="1"/>
</dbReference>
<reference evidence="5 6" key="1">
    <citation type="submission" date="2016-10" db="EMBL/GenBank/DDBJ databases">
        <authorList>
            <person name="de Groot N.N."/>
        </authorList>
    </citation>
    <scope>NUCLEOTIDE SEQUENCE [LARGE SCALE GENOMIC DNA]</scope>
    <source>
        <strain evidence="5 6">CGMCC 4.3491</strain>
    </source>
</reference>
<name>A0A1H3RIU8_9MICO</name>
<dbReference type="InterPro" id="IPR008333">
    <property type="entry name" value="Cbr1-like_FAD-bd_dom"/>
</dbReference>
<dbReference type="GO" id="GO:0030170">
    <property type="term" value="F:pyridoxal phosphate binding"/>
    <property type="evidence" value="ECO:0007669"/>
    <property type="project" value="InterPro"/>
</dbReference>
<dbReference type="GO" id="GO:0016491">
    <property type="term" value="F:oxidoreductase activity"/>
    <property type="evidence" value="ECO:0007669"/>
    <property type="project" value="InterPro"/>
</dbReference>
<dbReference type="InterPro" id="IPR001433">
    <property type="entry name" value="OxRdtase_FAD/NAD-bd"/>
</dbReference>
<dbReference type="Pfam" id="PF00970">
    <property type="entry name" value="FAD_binding_6"/>
    <property type="match status" value="1"/>
</dbReference>
<dbReference type="SUPFAM" id="SSF54292">
    <property type="entry name" value="2Fe-2S ferredoxin-like"/>
    <property type="match status" value="1"/>
</dbReference>
<dbReference type="InterPro" id="IPR012675">
    <property type="entry name" value="Beta-grasp_dom_sf"/>
</dbReference>
<dbReference type="InterPro" id="IPR005302">
    <property type="entry name" value="MoCF_Sase_C"/>
</dbReference>
<dbReference type="InterPro" id="IPR017938">
    <property type="entry name" value="Riboflavin_synthase-like_b-brl"/>
</dbReference>
<dbReference type="GO" id="GO:0030151">
    <property type="term" value="F:molybdenum ion binding"/>
    <property type="evidence" value="ECO:0007669"/>
    <property type="project" value="InterPro"/>
</dbReference>